<dbReference type="AlphaFoldDB" id="A0A511NK96"/>
<keyword evidence="1" id="KW-0732">Signal</keyword>
<dbReference type="PROSITE" id="PS51257">
    <property type="entry name" value="PROKAR_LIPOPROTEIN"/>
    <property type="match status" value="1"/>
</dbReference>
<dbReference type="InterPro" id="IPR013229">
    <property type="entry name" value="PEGA"/>
</dbReference>
<feature type="chain" id="PRO_5022181729" description="PEGA domain-containing protein" evidence="1">
    <location>
        <begin position="21"/>
        <end position="153"/>
    </location>
</feature>
<protein>
    <recommendedName>
        <fullName evidence="2">PEGA domain-containing protein</fullName>
    </recommendedName>
</protein>
<feature type="signal peptide" evidence="1">
    <location>
        <begin position="1"/>
        <end position="20"/>
    </location>
</feature>
<organism evidence="3 4">
    <name type="scientific">Empedobacter brevis NBRC 14943 = ATCC 43319</name>
    <dbReference type="NCBI Taxonomy" id="1218108"/>
    <lineage>
        <taxon>Bacteria</taxon>
        <taxon>Pseudomonadati</taxon>
        <taxon>Bacteroidota</taxon>
        <taxon>Flavobacteriia</taxon>
        <taxon>Flavobacteriales</taxon>
        <taxon>Weeksellaceae</taxon>
        <taxon>Empedobacter</taxon>
    </lineage>
</organism>
<proteinExistence type="predicted"/>
<evidence type="ECO:0000313" key="4">
    <source>
        <dbReference type="Proteomes" id="UP000321245"/>
    </source>
</evidence>
<dbReference type="OrthoDB" id="1524740at2"/>
<dbReference type="RefSeq" id="WP_019976403.1">
    <property type="nucleotide sequence ID" value="NZ_BJXC01000021.1"/>
</dbReference>
<accession>A0A511NK96</accession>
<feature type="domain" description="PEGA" evidence="2">
    <location>
        <begin position="30"/>
        <end position="80"/>
    </location>
</feature>
<name>A0A511NK96_9FLAO</name>
<evidence type="ECO:0000313" key="3">
    <source>
        <dbReference type="EMBL" id="GEM52898.1"/>
    </source>
</evidence>
<evidence type="ECO:0000259" key="2">
    <source>
        <dbReference type="Pfam" id="PF08308"/>
    </source>
</evidence>
<comment type="caution">
    <text evidence="3">The sequence shown here is derived from an EMBL/GenBank/DDBJ whole genome shotgun (WGS) entry which is preliminary data.</text>
</comment>
<dbReference type="EMBL" id="BJXC01000021">
    <property type="protein sequence ID" value="GEM52898.1"/>
    <property type="molecule type" value="Genomic_DNA"/>
</dbReference>
<sequence>MKKFTIALFAGGLLLLTSCATIISGSKQKVSFTSTPSEATVYINETELGKTPIETKLARKNNYDVKIVLDGYQPFETKITKKFNAWYLGNIMFGGVIGFIVDPATGAMFRLTPKQIEAEMAQGTAFKQKGDHIYIAVKLDIDPSWEKVAQLKK</sequence>
<keyword evidence="4" id="KW-1185">Reference proteome</keyword>
<gene>
    <name evidence="3" type="ORF">EB1_26880</name>
</gene>
<dbReference type="GeneID" id="84650999"/>
<dbReference type="Proteomes" id="UP000321245">
    <property type="component" value="Unassembled WGS sequence"/>
</dbReference>
<dbReference type="Pfam" id="PF08308">
    <property type="entry name" value="PEGA"/>
    <property type="match status" value="1"/>
</dbReference>
<evidence type="ECO:0000256" key="1">
    <source>
        <dbReference type="SAM" id="SignalP"/>
    </source>
</evidence>
<dbReference type="STRING" id="1218108.GCA_000382425_02929"/>
<reference evidence="3 4" key="1">
    <citation type="submission" date="2019-07" db="EMBL/GenBank/DDBJ databases">
        <title>Whole genome shotgun sequence of Empedobacter brevis NBRC 14943.</title>
        <authorList>
            <person name="Hosoyama A."/>
            <person name="Uohara A."/>
            <person name="Ohji S."/>
            <person name="Ichikawa N."/>
        </authorList>
    </citation>
    <scope>NUCLEOTIDE SEQUENCE [LARGE SCALE GENOMIC DNA]</scope>
    <source>
        <strain evidence="3 4">NBRC 14943</strain>
    </source>
</reference>